<dbReference type="PANTHER" id="PTHR33154:SF33">
    <property type="entry name" value="TRANSCRIPTIONAL REPRESSOR SDPR"/>
    <property type="match status" value="1"/>
</dbReference>
<dbReference type="InterPro" id="IPR036390">
    <property type="entry name" value="WH_DNA-bd_sf"/>
</dbReference>
<keyword evidence="6" id="KW-1185">Reference proteome</keyword>
<dbReference type="InterPro" id="IPR051081">
    <property type="entry name" value="HTH_MetalResp_TranReg"/>
</dbReference>
<dbReference type="GO" id="GO:0003677">
    <property type="term" value="F:DNA binding"/>
    <property type="evidence" value="ECO:0007669"/>
    <property type="project" value="UniProtKB-KW"/>
</dbReference>
<accession>A0A5C4TIV9</accession>
<dbReference type="Pfam" id="PF01022">
    <property type="entry name" value="HTH_5"/>
    <property type="match status" value="1"/>
</dbReference>
<comment type="caution">
    <text evidence="5">The sequence shown here is derived from an EMBL/GenBank/DDBJ whole genome shotgun (WGS) entry which is preliminary data.</text>
</comment>
<name>A0A5C4TIV9_9BACL</name>
<dbReference type="NCBIfam" id="NF033788">
    <property type="entry name" value="HTH_metalloreg"/>
    <property type="match status" value="1"/>
</dbReference>
<dbReference type="PROSITE" id="PS50987">
    <property type="entry name" value="HTH_ARSR_2"/>
    <property type="match status" value="1"/>
</dbReference>
<keyword evidence="2" id="KW-0238">DNA-binding</keyword>
<feature type="domain" description="HTH arsR-type" evidence="4">
    <location>
        <begin position="8"/>
        <end position="115"/>
    </location>
</feature>
<dbReference type="Gene3D" id="1.10.10.10">
    <property type="entry name" value="Winged helix-like DNA-binding domain superfamily/Winged helix DNA-binding domain"/>
    <property type="match status" value="1"/>
</dbReference>
<protein>
    <submittedName>
        <fullName evidence="5">Winged helix-turn-helix transcriptional regulator</fullName>
    </submittedName>
</protein>
<keyword evidence="1" id="KW-0805">Transcription regulation</keyword>
<keyword evidence="3" id="KW-0804">Transcription</keyword>
<evidence type="ECO:0000259" key="4">
    <source>
        <dbReference type="PROSITE" id="PS50987"/>
    </source>
</evidence>
<sequence>MLDRKERLKELAAEFNACQRALTAIGDETRQSIIMALIDGESECKQGIRVGELTARTNLSRPAVSHHLKVLKDANLIGMSREGTMNYYYLDIVRSDIFKLKRLFDNIGHFIHDYQDESSP</sequence>
<evidence type="ECO:0000313" key="5">
    <source>
        <dbReference type="EMBL" id="TNJ68380.1"/>
    </source>
</evidence>
<dbReference type="OrthoDB" id="9798835at2"/>
<gene>
    <name evidence="5" type="ORF">FE784_00005</name>
</gene>
<dbReference type="InterPro" id="IPR011991">
    <property type="entry name" value="ArsR-like_HTH"/>
</dbReference>
<proteinExistence type="predicted"/>
<dbReference type="AlphaFoldDB" id="A0A5C4TIV9"/>
<reference evidence="5 6" key="1">
    <citation type="submission" date="2019-05" db="EMBL/GenBank/DDBJ databases">
        <title>We sequenced the genome of Paenibacillus hemerocallicola KCTC 33185 for further insight into its adaptation and study the phylogeny of Paenibacillus.</title>
        <authorList>
            <person name="Narsing Rao M.P."/>
        </authorList>
    </citation>
    <scope>NUCLEOTIDE SEQUENCE [LARGE SCALE GENOMIC DNA]</scope>
    <source>
        <strain evidence="5 6">KCTC 33185</strain>
    </source>
</reference>
<organism evidence="5 6">
    <name type="scientific">Paenibacillus hemerocallicola</name>
    <dbReference type="NCBI Taxonomy" id="1172614"/>
    <lineage>
        <taxon>Bacteria</taxon>
        <taxon>Bacillati</taxon>
        <taxon>Bacillota</taxon>
        <taxon>Bacilli</taxon>
        <taxon>Bacillales</taxon>
        <taxon>Paenibacillaceae</taxon>
        <taxon>Paenibacillus</taxon>
    </lineage>
</organism>
<evidence type="ECO:0000313" key="6">
    <source>
        <dbReference type="Proteomes" id="UP000307943"/>
    </source>
</evidence>
<dbReference type="SMART" id="SM00418">
    <property type="entry name" value="HTH_ARSR"/>
    <property type="match status" value="1"/>
</dbReference>
<dbReference type="SUPFAM" id="SSF46785">
    <property type="entry name" value="Winged helix' DNA-binding domain"/>
    <property type="match status" value="1"/>
</dbReference>
<evidence type="ECO:0000256" key="3">
    <source>
        <dbReference type="ARBA" id="ARBA00023163"/>
    </source>
</evidence>
<dbReference type="EMBL" id="VDCQ01000001">
    <property type="protein sequence ID" value="TNJ68380.1"/>
    <property type="molecule type" value="Genomic_DNA"/>
</dbReference>
<dbReference type="PANTHER" id="PTHR33154">
    <property type="entry name" value="TRANSCRIPTIONAL REGULATOR, ARSR FAMILY"/>
    <property type="match status" value="1"/>
</dbReference>
<evidence type="ECO:0000256" key="2">
    <source>
        <dbReference type="ARBA" id="ARBA00023125"/>
    </source>
</evidence>
<dbReference type="GO" id="GO:0003700">
    <property type="term" value="F:DNA-binding transcription factor activity"/>
    <property type="evidence" value="ECO:0007669"/>
    <property type="project" value="InterPro"/>
</dbReference>
<dbReference type="CDD" id="cd00090">
    <property type="entry name" value="HTH_ARSR"/>
    <property type="match status" value="1"/>
</dbReference>
<dbReference type="InterPro" id="IPR036388">
    <property type="entry name" value="WH-like_DNA-bd_sf"/>
</dbReference>
<dbReference type="Proteomes" id="UP000307943">
    <property type="component" value="Unassembled WGS sequence"/>
</dbReference>
<evidence type="ECO:0000256" key="1">
    <source>
        <dbReference type="ARBA" id="ARBA00023015"/>
    </source>
</evidence>
<dbReference type="InterPro" id="IPR001845">
    <property type="entry name" value="HTH_ArsR_DNA-bd_dom"/>
</dbReference>